<name>F4H2T4_CELFA</name>
<dbReference type="Gene3D" id="3.30.720.120">
    <property type="match status" value="1"/>
</dbReference>
<dbReference type="Proteomes" id="UP000008460">
    <property type="component" value="Chromosome"/>
</dbReference>
<dbReference type="PROSITE" id="PS51819">
    <property type="entry name" value="VOC"/>
    <property type="match status" value="1"/>
</dbReference>
<feature type="domain" description="VOC" evidence="1">
    <location>
        <begin position="6"/>
        <end position="128"/>
    </location>
</feature>
<evidence type="ECO:0000313" key="2">
    <source>
        <dbReference type="EMBL" id="AEE46433.1"/>
    </source>
</evidence>
<dbReference type="Gene3D" id="3.30.720.110">
    <property type="match status" value="1"/>
</dbReference>
<keyword evidence="2" id="KW-0560">Oxidoreductase</keyword>
<dbReference type="PANTHER" id="PTHR34109:SF1">
    <property type="entry name" value="VOC DOMAIN-CONTAINING PROTEIN"/>
    <property type="match status" value="1"/>
</dbReference>
<reference evidence="2 3" key="1">
    <citation type="submission" date="2011-04" db="EMBL/GenBank/DDBJ databases">
        <title>Complete sequence of Cellulomonas fimi ATCC 484.</title>
        <authorList>
            <consortium name="US DOE Joint Genome Institute"/>
            <person name="Lucas S."/>
            <person name="Han J."/>
            <person name="Lapidus A."/>
            <person name="Cheng J.-F."/>
            <person name="Goodwin L."/>
            <person name="Pitluck S."/>
            <person name="Peters L."/>
            <person name="Chertkov O."/>
            <person name="Detter J.C."/>
            <person name="Han C."/>
            <person name="Tapia R."/>
            <person name="Land M."/>
            <person name="Hauser L."/>
            <person name="Kyrpides N."/>
            <person name="Ivanova N."/>
            <person name="Ovchinnikova G."/>
            <person name="Pagani I."/>
            <person name="Mead D."/>
            <person name="Brumm P."/>
            <person name="Woyke T."/>
        </authorList>
    </citation>
    <scope>NUCLEOTIDE SEQUENCE [LARGE SCALE GENOMIC DNA]</scope>
    <source>
        <strain evidence="3">ATCC 484 / DSM 20113 / JCM 1341 / NBRC 15513 / NCIMB 8980 / NCTC 7547</strain>
    </source>
</reference>
<dbReference type="InterPro" id="IPR004360">
    <property type="entry name" value="Glyas_Fos-R_dOase_dom"/>
</dbReference>
<dbReference type="SUPFAM" id="SSF54593">
    <property type="entry name" value="Glyoxalase/Bleomycin resistance protein/Dihydroxybiphenyl dioxygenase"/>
    <property type="match status" value="1"/>
</dbReference>
<gene>
    <name evidence="2" type="ordered locus">Celf_2306</name>
</gene>
<evidence type="ECO:0000259" key="1">
    <source>
        <dbReference type="PROSITE" id="PS51819"/>
    </source>
</evidence>
<accession>F4H2T4</accession>
<dbReference type="RefSeq" id="WP_013771459.1">
    <property type="nucleotide sequence ID" value="NC_015514.1"/>
</dbReference>
<keyword evidence="3" id="KW-1185">Reference proteome</keyword>
<dbReference type="GO" id="GO:0051213">
    <property type="term" value="F:dioxygenase activity"/>
    <property type="evidence" value="ECO:0007669"/>
    <property type="project" value="UniProtKB-KW"/>
</dbReference>
<dbReference type="CDD" id="cd07246">
    <property type="entry name" value="VOC_like"/>
    <property type="match status" value="1"/>
</dbReference>
<sequence length="151" mass="16111">MASTNSTLHPNLSVSGAREAIDFYVRALGAEVVSVIESGGIVVHSDLRLGGSTFTVAEPFPEMGSTAPDPEQPVPASFTLEVADCDAAFARAVEAGARAVSEPTDEFHGGRIAQLRDPFGHRWFLNQHLEDVAPEELQRRVDAWTAAQAPA</sequence>
<dbReference type="HOGENOM" id="CLU_046006_11_2_11"/>
<dbReference type="STRING" id="590998.Celf_2306"/>
<dbReference type="PANTHER" id="PTHR34109">
    <property type="entry name" value="BNAUNNG04460D PROTEIN-RELATED"/>
    <property type="match status" value="1"/>
</dbReference>
<organism evidence="2 3">
    <name type="scientific">Cellulomonas fimi (strain ATCC 484 / DSM 20113 / JCM 1341 / CCUG 24087 / LMG 16345 / NBRC 15513 / NCIMB 8980 / NCTC 7547 / NRS-133)</name>
    <dbReference type="NCBI Taxonomy" id="590998"/>
    <lineage>
        <taxon>Bacteria</taxon>
        <taxon>Bacillati</taxon>
        <taxon>Actinomycetota</taxon>
        <taxon>Actinomycetes</taxon>
        <taxon>Micrococcales</taxon>
        <taxon>Cellulomonadaceae</taxon>
        <taxon>Cellulomonas</taxon>
    </lineage>
</organism>
<dbReference type="KEGG" id="cfi:Celf_2306"/>
<dbReference type="Pfam" id="PF00903">
    <property type="entry name" value="Glyoxalase"/>
    <property type="match status" value="1"/>
</dbReference>
<dbReference type="InterPro" id="IPR029068">
    <property type="entry name" value="Glyas_Bleomycin-R_OHBP_Dase"/>
</dbReference>
<keyword evidence="2" id="KW-0223">Dioxygenase</keyword>
<dbReference type="AlphaFoldDB" id="F4H2T4"/>
<dbReference type="InterPro" id="IPR037523">
    <property type="entry name" value="VOC_core"/>
</dbReference>
<dbReference type="eggNOG" id="COG2764">
    <property type="taxonomic scope" value="Bacteria"/>
</dbReference>
<protein>
    <submittedName>
        <fullName evidence="2">Glyoxalase/bleomycin resistance protein/dioxygenase</fullName>
    </submittedName>
</protein>
<evidence type="ECO:0000313" key="3">
    <source>
        <dbReference type="Proteomes" id="UP000008460"/>
    </source>
</evidence>
<dbReference type="EMBL" id="CP002666">
    <property type="protein sequence ID" value="AEE46433.1"/>
    <property type="molecule type" value="Genomic_DNA"/>
</dbReference>
<proteinExistence type="predicted"/>